<dbReference type="EMBL" id="CAXHTB010000006">
    <property type="protein sequence ID" value="CAL0308023.1"/>
    <property type="molecule type" value="Genomic_DNA"/>
</dbReference>
<dbReference type="AlphaFoldDB" id="A0AAV1WFQ1"/>
<evidence type="ECO:0000256" key="1">
    <source>
        <dbReference type="SAM" id="MobiDB-lite"/>
    </source>
</evidence>
<comment type="caution">
    <text evidence="2">The sequence shown here is derived from an EMBL/GenBank/DDBJ whole genome shotgun (WGS) entry which is preliminary data.</text>
</comment>
<evidence type="ECO:0000313" key="2">
    <source>
        <dbReference type="EMBL" id="CAL0308023.1"/>
    </source>
</evidence>
<organism evidence="2 3">
    <name type="scientific">Lupinus luteus</name>
    <name type="common">European yellow lupine</name>
    <dbReference type="NCBI Taxonomy" id="3873"/>
    <lineage>
        <taxon>Eukaryota</taxon>
        <taxon>Viridiplantae</taxon>
        <taxon>Streptophyta</taxon>
        <taxon>Embryophyta</taxon>
        <taxon>Tracheophyta</taxon>
        <taxon>Spermatophyta</taxon>
        <taxon>Magnoliopsida</taxon>
        <taxon>eudicotyledons</taxon>
        <taxon>Gunneridae</taxon>
        <taxon>Pentapetalae</taxon>
        <taxon>rosids</taxon>
        <taxon>fabids</taxon>
        <taxon>Fabales</taxon>
        <taxon>Fabaceae</taxon>
        <taxon>Papilionoideae</taxon>
        <taxon>50 kb inversion clade</taxon>
        <taxon>genistoids sensu lato</taxon>
        <taxon>core genistoids</taxon>
        <taxon>Genisteae</taxon>
        <taxon>Lupinus</taxon>
    </lineage>
</organism>
<feature type="compositionally biased region" description="Basic and acidic residues" evidence="1">
    <location>
        <begin position="38"/>
        <end position="48"/>
    </location>
</feature>
<feature type="compositionally biased region" description="Basic and acidic residues" evidence="1">
    <location>
        <begin position="67"/>
        <end position="77"/>
    </location>
</feature>
<feature type="compositionally biased region" description="Basic residues" evidence="1">
    <location>
        <begin position="49"/>
        <end position="66"/>
    </location>
</feature>
<name>A0AAV1WFQ1_LUPLU</name>
<accession>A0AAV1WFQ1</accession>
<evidence type="ECO:0000313" key="3">
    <source>
        <dbReference type="Proteomes" id="UP001497480"/>
    </source>
</evidence>
<proteinExistence type="predicted"/>
<reference evidence="2 3" key="1">
    <citation type="submission" date="2024-03" db="EMBL/GenBank/DDBJ databases">
        <authorList>
            <person name="Martinez-Hernandez J."/>
        </authorList>
    </citation>
    <scope>NUCLEOTIDE SEQUENCE [LARGE SCALE GENOMIC DNA]</scope>
</reference>
<sequence>MEQKKEKNALVLKDGMDGMIHKSLLCYECLLTLSTTTSKRDQEKEAIVKKQRKGRRQKKSRHRERRVKKEKEEEGRRMNKKKGNNTMNVDAVVQRENVVVAGWEAMIGEVEVAEVMLSNTIINLQVNGNEVSAVTSSREDDMETCLCCSFAQDVKPISLDLSDEYQP</sequence>
<feature type="region of interest" description="Disordered" evidence="1">
    <location>
        <begin position="37"/>
        <end position="86"/>
    </location>
</feature>
<gene>
    <name evidence="2" type="ORF">LLUT_LOCUS9083</name>
</gene>
<dbReference type="Proteomes" id="UP001497480">
    <property type="component" value="Unassembled WGS sequence"/>
</dbReference>
<keyword evidence="3" id="KW-1185">Reference proteome</keyword>
<protein>
    <submittedName>
        <fullName evidence="2">Uncharacterized protein</fullName>
    </submittedName>
</protein>